<dbReference type="Pfam" id="PF00023">
    <property type="entry name" value="Ank"/>
    <property type="match status" value="1"/>
</dbReference>
<proteinExistence type="predicted"/>
<dbReference type="SMART" id="SM00248">
    <property type="entry name" value="ANK"/>
    <property type="match status" value="8"/>
</dbReference>
<keyword evidence="2 3" id="KW-0040">ANK repeat</keyword>
<evidence type="ECO:0000256" key="3">
    <source>
        <dbReference type="PROSITE-ProRule" id="PRU00023"/>
    </source>
</evidence>
<evidence type="ECO:0000256" key="1">
    <source>
        <dbReference type="ARBA" id="ARBA00022737"/>
    </source>
</evidence>
<organism evidence="4 5">
    <name type="scientific">Rhodosorus marinus</name>
    <dbReference type="NCBI Taxonomy" id="101924"/>
    <lineage>
        <taxon>Eukaryota</taxon>
        <taxon>Rhodophyta</taxon>
        <taxon>Stylonematophyceae</taxon>
        <taxon>Stylonematales</taxon>
        <taxon>Stylonemataceae</taxon>
        <taxon>Rhodosorus</taxon>
    </lineage>
</organism>
<accession>A0AAV8UX50</accession>
<feature type="repeat" description="ANK" evidence="3">
    <location>
        <begin position="36"/>
        <end position="68"/>
    </location>
</feature>
<reference evidence="4 5" key="1">
    <citation type="journal article" date="2023" name="Nat. Commun.">
        <title>Origin of minicircular mitochondrial genomes in red algae.</title>
        <authorList>
            <person name="Lee Y."/>
            <person name="Cho C.H."/>
            <person name="Lee Y.M."/>
            <person name="Park S.I."/>
            <person name="Yang J.H."/>
            <person name="West J.A."/>
            <person name="Bhattacharya D."/>
            <person name="Yoon H.S."/>
        </authorList>
    </citation>
    <scope>NUCLEOTIDE SEQUENCE [LARGE SCALE GENOMIC DNA]</scope>
    <source>
        <strain evidence="4 5">CCMP1338</strain>
        <tissue evidence="4">Whole cell</tissue>
    </source>
</reference>
<dbReference type="SUPFAM" id="SSF48403">
    <property type="entry name" value="Ankyrin repeat"/>
    <property type="match status" value="1"/>
</dbReference>
<dbReference type="PROSITE" id="PS50297">
    <property type="entry name" value="ANK_REP_REGION"/>
    <property type="match status" value="4"/>
</dbReference>
<keyword evidence="1" id="KW-0677">Repeat</keyword>
<sequence>MGMHGKDLVQFAEQGNVRGLIESAVECDLAEFRWKDGRSLLHLASAAGQLQSCRTLIQIGVDINARERKHLRTPLYESAASGHNDVVQELLQFGAKVNLAKSGEWTPLMVAASKGFPDVVQSLISHRARLDLFNSEGASALHLAARNGNEHVVRLILDHDASCRLVKSVNRVGKTPLFHACYRGNMKAIELLIDSGSDLMHRDSGRSTILHEACSQGQREAVKLLLTKAGEMGLCSELTSAQDAIGDTPLHSAVAGESVQCIRLMLEAPGADQYVKNKRSKTPYELAVSRKSDTIAEILLSGRSCRNLR</sequence>
<feature type="repeat" description="ANK" evidence="3">
    <location>
        <begin position="103"/>
        <end position="135"/>
    </location>
</feature>
<dbReference type="Pfam" id="PF12796">
    <property type="entry name" value="Ank_2"/>
    <property type="match status" value="3"/>
</dbReference>
<evidence type="ECO:0000313" key="5">
    <source>
        <dbReference type="Proteomes" id="UP001157974"/>
    </source>
</evidence>
<name>A0AAV8UX50_9RHOD</name>
<keyword evidence="5" id="KW-1185">Reference proteome</keyword>
<feature type="repeat" description="ANK" evidence="3">
    <location>
        <begin position="70"/>
        <end position="102"/>
    </location>
</feature>
<dbReference type="Gene3D" id="1.25.40.20">
    <property type="entry name" value="Ankyrin repeat-containing domain"/>
    <property type="match status" value="2"/>
</dbReference>
<comment type="caution">
    <text evidence="4">The sequence shown here is derived from an EMBL/GenBank/DDBJ whole genome shotgun (WGS) entry which is preliminary data.</text>
</comment>
<protein>
    <submittedName>
        <fullName evidence="4">Uncharacterized protein</fullName>
    </submittedName>
</protein>
<dbReference type="AlphaFoldDB" id="A0AAV8UX50"/>
<dbReference type="PANTHER" id="PTHR24171:SF9">
    <property type="entry name" value="ANKYRIN REPEAT DOMAIN-CONTAINING PROTEIN 39"/>
    <property type="match status" value="1"/>
</dbReference>
<dbReference type="InterPro" id="IPR002110">
    <property type="entry name" value="Ankyrin_rpt"/>
</dbReference>
<feature type="repeat" description="ANK" evidence="3">
    <location>
        <begin position="136"/>
        <end position="168"/>
    </location>
</feature>
<dbReference type="InterPro" id="IPR036770">
    <property type="entry name" value="Ankyrin_rpt-contain_sf"/>
</dbReference>
<dbReference type="Proteomes" id="UP001157974">
    <property type="component" value="Unassembled WGS sequence"/>
</dbReference>
<dbReference type="EMBL" id="JAMWBK010000003">
    <property type="protein sequence ID" value="KAJ8907173.1"/>
    <property type="molecule type" value="Genomic_DNA"/>
</dbReference>
<dbReference type="PROSITE" id="PS50088">
    <property type="entry name" value="ANK_REPEAT"/>
    <property type="match status" value="5"/>
</dbReference>
<evidence type="ECO:0000256" key="2">
    <source>
        <dbReference type="ARBA" id="ARBA00023043"/>
    </source>
</evidence>
<feature type="repeat" description="ANK" evidence="3">
    <location>
        <begin position="172"/>
        <end position="204"/>
    </location>
</feature>
<gene>
    <name evidence="4" type="ORF">NDN08_003655</name>
</gene>
<dbReference type="PANTHER" id="PTHR24171">
    <property type="entry name" value="ANKYRIN REPEAT DOMAIN-CONTAINING PROTEIN 39-RELATED"/>
    <property type="match status" value="1"/>
</dbReference>
<evidence type="ECO:0000313" key="4">
    <source>
        <dbReference type="EMBL" id="KAJ8907173.1"/>
    </source>
</evidence>